<protein>
    <recommendedName>
        <fullName evidence="9">Beta sliding clamp</fullName>
    </recommendedName>
</protein>
<dbReference type="SUPFAM" id="SSF55979">
    <property type="entry name" value="DNA clamp"/>
    <property type="match status" value="3"/>
</dbReference>
<dbReference type="InterPro" id="IPR022634">
    <property type="entry name" value="DNA_polIII_beta_N"/>
</dbReference>
<dbReference type="GO" id="GO:0006271">
    <property type="term" value="P:DNA strand elongation involved in DNA replication"/>
    <property type="evidence" value="ECO:0007669"/>
    <property type="project" value="TreeGrafter"/>
</dbReference>
<dbReference type="AlphaFoldDB" id="A0A1Q5PT00"/>
<accession>A0A1Q5PT00</accession>
<dbReference type="GO" id="GO:0008408">
    <property type="term" value="F:3'-5' exonuclease activity"/>
    <property type="evidence" value="ECO:0007669"/>
    <property type="project" value="InterPro"/>
</dbReference>
<name>A0A1Q5PT00_9ACTO</name>
<evidence type="ECO:0000256" key="8">
    <source>
        <dbReference type="ARBA" id="ARBA00023125"/>
    </source>
</evidence>
<dbReference type="PIRSF" id="PIRSF000804">
    <property type="entry name" value="DNA_pol_III_b"/>
    <property type="match status" value="1"/>
</dbReference>
<comment type="subunit">
    <text evidence="9">Forms a ring-shaped head-to-tail homodimer around DNA.</text>
</comment>
<feature type="domain" description="DNA polymerase III beta sliding clamp C-terminal" evidence="12">
    <location>
        <begin position="250"/>
        <end position="374"/>
    </location>
</feature>
<comment type="subcellular location">
    <subcellularLocation>
        <location evidence="1 9">Cytoplasm</location>
    </subcellularLocation>
</comment>
<dbReference type="Gene3D" id="3.10.150.10">
    <property type="entry name" value="DNA Polymerase III, subunit A, domain 2"/>
    <property type="match status" value="3"/>
</dbReference>
<comment type="caution">
    <text evidence="13">The sequence shown here is derived from an EMBL/GenBank/DDBJ whole genome shotgun (WGS) entry which is preliminary data.</text>
</comment>
<dbReference type="Pfam" id="PF02767">
    <property type="entry name" value="DNA_pol3_beta_2"/>
    <property type="match status" value="1"/>
</dbReference>
<dbReference type="Pfam" id="PF02768">
    <property type="entry name" value="DNA_pol3_beta_3"/>
    <property type="match status" value="1"/>
</dbReference>
<dbReference type="GO" id="GO:0009360">
    <property type="term" value="C:DNA polymerase III complex"/>
    <property type="evidence" value="ECO:0007669"/>
    <property type="project" value="InterPro"/>
</dbReference>
<dbReference type="InterPro" id="IPR001001">
    <property type="entry name" value="DNA_polIII_beta"/>
</dbReference>
<dbReference type="PANTHER" id="PTHR30478:SF0">
    <property type="entry name" value="BETA SLIDING CLAMP"/>
    <property type="match status" value="1"/>
</dbReference>
<feature type="domain" description="DNA polymerase III beta sliding clamp N-terminal" evidence="10">
    <location>
        <begin position="1"/>
        <end position="118"/>
    </location>
</feature>
<keyword evidence="5 9" id="KW-0548">Nucleotidyltransferase</keyword>
<dbReference type="GO" id="GO:0005737">
    <property type="term" value="C:cytoplasm"/>
    <property type="evidence" value="ECO:0007669"/>
    <property type="project" value="UniProtKB-SubCell"/>
</dbReference>
<gene>
    <name evidence="13" type="ORF">BM477_00930</name>
</gene>
<sequence length="378" mass="41302">MEFTVQRDVIAEAVSWAARVVPPRPSIPILSGVHLQASEETLTISAFDYENSTKSEVPAEVNQPGDILVSGRLLSEIVKVLPHQNVTMKLEDSKVLLTCGATRFTLATMPVDEYPKLPQFPVLSGHIDADKLATAVNQVSIAASRDETLPLLTAIQVDIDGPKMTLMATDRYRLAMREILWHPQDMKMKANALVRAKVLSDVAKTMTSTGEVSLALSDATVPGAARIIGFTAGDRSTTSNQMDGDYPPVRRLFPESTPIYAVVNRQELLEATRRMKLAAERNTPVRLQFSDGTLSLQASQGDDVQGADALPATIVGENIQTAFNPTYLTEGLSVLTTEYVRMSFTHPSKPAVLTGQETVDGEEDLDFRYLLMPIRYGA</sequence>
<dbReference type="GO" id="GO:0003887">
    <property type="term" value="F:DNA-directed DNA polymerase activity"/>
    <property type="evidence" value="ECO:0007669"/>
    <property type="project" value="UniProtKB-UniRule"/>
</dbReference>
<evidence type="ECO:0000256" key="9">
    <source>
        <dbReference type="PIRNR" id="PIRNR000804"/>
    </source>
</evidence>
<dbReference type="OrthoDB" id="468978at2"/>
<comment type="function">
    <text evidence="9">Confers DNA tethering and processivity to DNA polymerases and other proteins. Acts as a clamp, forming a ring around DNA (a reaction catalyzed by the clamp-loading complex) which diffuses in an ATP-independent manner freely and bidirectionally along dsDNA. Initially characterized for its ability to contact the catalytic subunit of DNA polymerase III (Pol III), a complex, multichain enzyme responsible for most of the replicative synthesis in bacteria; Pol III exhibits 3'-5' exonuclease proofreading activity. The beta chain is required for initiation of replication as well as for processivity of DNA replication.</text>
</comment>
<dbReference type="Pfam" id="PF00712">
    <property type="entry name" value="DNA_pol3_beta"/>
    <property type="match status" value="1"/>
</dbReference>
<evidence type="ECO:0000256" key="1">
    <source>
        <dbReference type="ARBA" id="ARBA00004496"/>
    </source>
</evidence>
<dbReference type="InterPro" id="IPR046938">
    <property type="entry name" value="DNA_clamp_sf"/>
</dbReference>
<keyword evidence="14" id="KW-1185">Reference proteome</keyword>
<evidence type="ECO:0000259" key="10">
    <source>
        <dbReference type="Pfam" id="PF00712"/>
    </source>
</evidence>
<dbReference type="RefSeq" id="WP_075360917.1">
    <property type="nucleotide sequence ID" value="NZ_MPDM01000001.1"/>
</dbReference>
<keyword evidence="4 9" id="KW-0808">Transferase</keyword>
<evidence type="ECO:0000259" key="11">
    <source>
        <dbReference type="Pfam" id="PF02767"/>
    </source>
</evidence>
<dbReference type="InterPro" id="IPR022637">
    <property type="entry name" value="DNA_polIII_beta_cen"/>
</dbReference>
<keyword evidence="8" id="KW-0238">DNA-binding</keyword>
<evidence type="ECO:0000256" key="3">
    <source>
        <dbReference type="ARBA" id="ARBA00022490"/>
    </source>
</evidence>
<keyword evidence="7 9" id="KW-0239">DNA-directed DNA polymerase</keyword>
<dbReference type="SMART" id="SM00480">
    <property type="entry name" value="POL3Bc"/>
    <property type="match status" value="1"/>
</dbReference>
<evidence type="ECO:0000259" key="12">
    <source>
        <dbReference type="Pfam" id="PF02768"/>
    </source>
</evidence>
<comment type="similarity">
    <text evidence="2 9">Belongs to the beta sliding clamp family.</text>
</comment>
<keyword evidence="3 9" id="KW-0963">Cytoplasm</keyword>
<evidence type="ECO:0000256" key="5">
    <source>
        <dbReference type="ARBA" id="ARBA00022695"/>
    </source>
</evidence>
<dbReference type="NCBIfam" id="TIGR00663">
    <property type="entry name" value="dnan"/>
    <property type="match status" value="1"/>
</dbReference>
<dbReference type="EMBL" id="MPDM01000001">
    <property type="protein sequence ID" value="OKL50678.1"/>
    <property type="molecule type" value="Genomic_DNA"/>
</dbReference>
<evidence type="ECO:0000313" key="13">
    <source>
        <dbReference type="EMBL" id="OKL50678.1"/>
    </source>
</evidence>
<dbReference type="CDD" id="cd00140">
    <property type="entry name" value="beta_clamp"/>
    <property type="match status" value="1"/>
</dbReference>
<organism evidence="13 14">
    <name type="scientific">Boudabousia marimammalium</name>
    <dbReference type="NCBI Taxonomy" id="156892"/>
    <lineage>
        <taxon>Bacteria</taxon>
        <taxon>Bacillati</taxon>
        <taxon>Actinomycetota</taxon>
        <taxon>Actinomycetes</taxon>
        <taxon>Actinomycetales</taxon>
        <taxon>Actinomycetaceae</taxon>
        <taxon>Boudabousia</taxon>
    </lineage>
</organism>
<dbReference type="GO" id="GO:0003677">
    <property type="term" value="F:DNA binding"/>
    <property type="evidence" value="ECO:0007669"/>
    <property type="project" value="UniProtKB-UniRule"/>
</dbReference>
<evidence type="ECO:0000256" key="6">
    <source>
        <dbReference type="ARBA" id="ARBA00022705"/>
    </source>
</evidence>
<dbReference type="Proteomes" id="UP000186465">
    <property type="component" value="Unassembled WGS sequence"/>
</dbReference>
<dbReference type="STRING" id="156892.BM477_00930"/>
<evidence type="ECO:0000313" key="14">
    <source>
        <dbReference type="Proteomes" id="UP000186465"/>
    </source>
</evidence>
<feature type="domain" description="DNA polymerase III beta sliding clamp central" evidence="11">
    <location>
        <begin position="127"/>
        <end position="247"/>
    </location>
</feature>
<keyword evidence="6 9" id="KW-0235">DNA replication</keyword>
<dbReference type="PANTHER" id="PTHR30478">
    <property type="entry name" value="DNA POLYMERASE III SUBUNIT BETA"/>
    <property type="match status" value="1"/>
</dbReference>
<dbReference type="InterPro" id="IPR022635">
    <property type="entry name" value="DNA_polIII_beta_C"/>
</dbReference>
<evidence type="ECO:0000256" key="4">
    <source>
        <dbReference type="ARBA" id="ARBA00022679"/>
    </source>
</evidence>
<proteinExistence type="inferred from homology"/>
<evidence type="ECO:0000256" key="7">
    <source>
        <dbReference type="ARBA" id="ARBA00022932"/>
    </source>
</evidence>
<reference evidence="14" key="1">
    <citation type="submission" date="2016-11" db="EMBL/GenBank/DDBJ databases">
        <title>Actinomyces gypaetusis sp. nov. isolated from Gypaetus barbatus in Qinghai Tibet Plateau China.</title>
        <authorList>
            <person name="Meng X."/>
        </authorList>
    </citation>
    <scope>NUCLEOTIDE SEQUENCE [LARGE SCALE GENOMIC DNA]</scope>
    <source>
        <strain evidence="14">DSM 15383</strain>
    </source>
</reference>
<evidence type="ECO:0000256" key="2">
    <source>
        <dbReference type="ARBA" id="ARBA00010752"/>
    </source>
</evidence>